<keyword evidence="3" id="KW-1185">Reference proteome</keyword>
<sequence>MYPRVGRNRPFHPGGRIESIDEIADSGMETSASNIRDRIAGTKHDVFPSEKRSRLYPDDKIGKPRSQETWDYEFDYPDIRKRAGIPSERQRPKGRLYQV</sequence>
<dbReference type="AlphaFoldDB" id="A0AAV4VQ55"/>
<evidence type="ECO:0000313" key="2">
    <source>
        <dbReference type="EMBL" id="GIY71909.1"/>
    </source>
</evidence>
<name>A0AAV4VQ55_CAEEX</name>
<protein>
    <submittedName>
        <fullName evidence="2">Uncharacterized protein</fullName>
    </submittedName>
</protein>
<dbReference type="Proteomes" id="UP001054945">
    <property type="component" value="Unassembled WGS sequence"/>
</dbReference>
<gene>
    <name evidence="2" type="ORF">CEXT_787451</name>
</gene>
<feature type="region of interest" description="Disordered" evidence="1">
    <location>
        <begin position="28"/>
        <end position="68"/>
    </location>
</feature>
<evidence type="ECO:0000313" key="3">
    <source>
        <dbReference type="Proteomes" id="UP001054945"/>
    </source>
</evidence>
<comment type="caution">
    <text evidence="2">The sequence shown here is derived from an EMBL/GenBank/DDBJ whole genome shotgun (WGS) entry which is preliminary data.</text>
</comment>
<dbReference type="EMBL" id="BPLR01014868">
    <property type="protein sequence ID" value="GIY71909.1"/>
    <property type="molecule type" value="Genomic_DNA"/>
</dbReference>
<proteinExistence type="predicted"/>
<accession>A0AAV4VQ55</accession>
<organism evidence="2 3">
    <name type="scientific">Caerostris extrusa</name>
    <name type="common">Bark spider</name>
    <name type="synonym">Caerostris bankana</name>
    <dbReference type="NCBI Taxonomy" id="172846"/>
    <lineage>
        <taxon>Eukaryota</taxon>
        <taxon>Metazoa</taxon>
        <taxon>Ecdysozoa</taxon>
        <taxon>Arthropoda</taxon>
        <taxon>Chelicerata</taxon>
        <taxon>Arachnida</taxon>
        <taxon>Araneae</taxon>
        <taxon>Araneomorphae</taxon>
        <taxon>Entelegynae</taxon>
        <taxon>Araneoidea</taxon>
        <taxon>Araneidae</taxon>
        <taxon>Caerostris</taxon>
    </lineage>
</organism>
<feature type="compositionally biased region" description="Basic and acidic residues" evidence="1">
    <location>
        <begin position="35"/>
        <end position="68"/>
    </location>
</feature>
<reference evidence="2 3" key="1">
    <citation type="submission" date="2021-06" db="EMBL/GenBank/DDBJ databases">
        <title>Caerostris extrusa draft genome.</title>
        <authorList>
            <person name="Kono N."/>
            <person name="Arakawa K."/>
        </authorList>
    </citation>
    <scope>NUCLEOTIDE SEQUENCE [LARGE SCALE GENOMIC DNA]</scope>
</reference>
<evidence type="ECO:0000256" key="1">
    <source>
        <dbReference type="SAM" id="MobiDB-lite"/>
    </source>
</evidence>